<accession>A0A2S1SQ86</accession>
<dbReference type="InterPro" id="IPR051224">
    <property type="entry name" value="NiCoT_RcnA"/>
</dbReference>
<keyword evidence="11 14" id="KW-0472">Membrane</keyword>
<keyword evidence="16" id="KW-1185">Reference proteome</keyword>
<evidence type="ECO:0000256" key="8">
    <source>
        <dbReference type="ARBA" id="ARBA00022989"/>
    </source>
</evidence>
<dbReference type="PRINTS" id="PR00334">
    <property type="entry name" value="KININOGEN"/>
</dbReference>
<dbReference type="PANTHER" id="PTHR40659:SF1">
    <property type="entry name" value="NICKEL_COBALT EFFLUX SYSTEM RCNA"/>
    <property type="match status" value="1"/>
</dbReference>
<sequence length="555" mass="57718">MAALLVGTGTPAVAHPLGNFSVNRYDGLVVTERELRVDHVEDLAEIPTARIRPREMAPAALAAWAEERCGTAARAARLLVDGRAVPLEAGSARAAVRPGQAGLPTLRVECAMRAPLPGGRAELVFTAAPGEGAGWREVTARADRATLASSDVPAESVSRRLSAYPQRLLESPPSDTTARLTAVPGGPALDEAAAAAAPPSVLPRGVDRWTQALTGLVERRDLTVPFGALALLVALVLGAGHALAPGHGKTLMAAAAAAGGRSSLREVLALGASVTVTHTLGVFALGALIVAGSAVTPAVVGWLGMASGVLVAVAGALLARRAWQDRARGRGHTHVHWLGGGRFRTYTHTHTHTQSHGDGRDHDHDHGHGHGHGHGHERARDAAPVHGHAHHHEHEHEHAHHHEHEHEHAHHHEHGHHHELHGTGHQHPAPGDRHRPDHGSERRHPLRRSILLGLAGGLVPSPSAVVVLVGAAALGHAWFGLLLVVAYGAGLALTLTAAGFAVVRLGGRITARLARRRTAGRLAGFVQRSAPIGTALTVVLLGCGLALRGAAGALS</sequence>
<dbReference type="InterPro" id="IPR011541">
    <property type="entry name" value="Ni/Co_transpt_high_affinity"/>
</dbReference>
<keyword evidence="9" id="KW-0406">Ion transport</keyword>
<evidence type="ECO:0000256" key="1">
    <source>
        <dbReference type="ARBA" id="ARBA00002510"/>
    </source>
</evidence>
<evidence type="ECO:0000256" key="3">
    <source>
        <dbReference type="ARBA" id="ARBA00022426"/>
    </source>
</evidence>
<dbReference type="KEGG" id="stir:DDW44_06915"/>
<feature type="transmembrane region" description="Helical" evidence="14">
    <location>
        <begin position="450"/>
        <end position="472"/>
    </location>
</feature>
<dbReference type="GO" id="GO:0010045">
    <property type="term" value="P:response to nickel cation"/>
    <property type="evidence" value="ECO:0007669"/>
    <property type="project" value="TreeGrafter"/>
</dbReference>
<dbReference type="RefSeq" id="WP_108905870.1">
    <property type="nucleotide sequence ID" value="NZ_CP029188.1"/>
</dbReference>
<reference evidence="15 16" key="1">
    <citation type="submission" date="2018-05" db="EMBL/GenBank/DDBJ databases">
        <title>Complete genome sequence of sponge-derived Streptomyces sp. HNM0039.</title>
        <authorList>
            <person name="Huang X."/>
            <person name="Zhou S."/>
        </authorList>
    </citation>
    <scope>NUCLEOTIDE SEQUENCE [LARGE SCALE GENOMIC DNA]</scope>
    <source>
        <strain evidence="15 16">HNM0039</strain>
    </source>
</reference>
<proteinExistence type="predicted"/>
<feature type="transmembrane region" description="Helical" evidence="14">
    <location>
        <begin position="478"/>
        <end position="505"/>
    </location>
</feature>
<dbReference type="GO" id="GO:0015099">
    <property type="term" value="F:nickel cation transmembrane transporter activity"/>
    <property type="evidence" value="ECO:0007669"/>
    <property type="project" value="InterPro"/>
</dbReference>
<dbReference type="InterPro" id="IPR002395">
    <property type="entry name" value="Kininogen"/>
</dbReference>
<feature type="transmembrane region" description="Helical" evidence="14">
    <location>
        <begin position="267"/>
        <end position="293"/>
    </location>
</feature>
<dbReference type="Pfam" id="PF03824">
    <property type="entry name" value="NicO"/>
    <property type="match status" value="1"/>
</dbReference>
<evidence type="ECO:0000313" key="16">
    <source>
        <dbReference type="Proteomes" id="UP000244900"/>
    </source>
</evidence>
<keyword evidence="7 14" id="KW-0812">Transmembrane</keyword>
<evidence type="ECO:0000256" key="9">
    <source>
        <dbReference type="ARBA" id="ARBA00023065"/>
    </source>
</evidence>
<evidence type="ECO:0000256" key="10">
    <source>
        <dbReference type="ARBA" id="ARBA00023112"/>
    </source>
</evidence>
<feature type="compositionally biased region" description="Basic and acidic residues" evidence="13">
    <location>
        <begin position="430"/>
        <end position="443"/>
    </location>
</feature>
<feature type="transmembrane region" description="Helical" evidence="14">
    <location>
        <begin position="525"/>
        <end position="547"/>
    </location>
</feature>
<keyword evidence="8 14" id="KW-1133">Transmembrane helix</keyword>
<feature type="compositionally biased region" description="Basic and acidic residues" evidence="13">
    <location>
        <begin position="355"/>
        <end position="383"/>
    </location>
</feature>
<dbReference type="GO" id="GO:0032025">
    <property type="term" value="P:response to cobalt ion"/>
    <property type="evidence" value="ECO:0007669"/>
    <property type="project" value="TreeGrafter"/>
</dbReference>
<keyword evidence="4" id="KW-0813">Transport</keyword>
<feature type="transmembrane region" description="Helical" evidence="14">
    <location>
        <begin position="226"/>
        <end position="246"/>
    </location>
</feature>
<keyword evidence="3" id="KW-0171">Cobalt transport</keyword>
<evidence type="ECO:0008006" key="17">
    <source>
        <dbReference type="Google" id="ProtNLM"/>
    </source>
</evidence>
<protein>
    <recommendedName>
        <fullName evidence="17">Nickel transporter</fullName>
    </recommendedName>
</protein>
<keyword evidence="6" id="KW-0533">Nickel</keyword>
<dbReference type="OrthoDB" id="271709at2"/>
<evidence type="ECO:0000256" key="13">
    <source>
        <dbReference type="SAM" id="MobiDB-lite"/>
    </source>
</evidence>
<evidence type="ECO:0000256" key="12">
    <source>
        <dbReference type="ARBA" id="ARBA00023285"/>
    </source>
</evidence>
<evidence type="ECO:0000256" key="14">
    <source>
        <dbReference type="SAM" id="Phobius"/>
    </source>
</evidence>
<evidence type="ECO:0000256" key="4">
    <source>
        <dbReference type="ARBA" id="ARBA00022448"/>
    </source>
</evidence>
<comment type="function">
    <text evidence="1">Efflux system for nickel and cobalt.</text>
</comment>
<evidence type="ECO:0000256" key="6">
    <source>
        <dbReference type="ARBA" id="ARBA00022596"/>
    </source>
</evidence>
<keyword evidence="10" id="KW-0921">Nickel transport</keyword>
<dbReference type="AlphaFoldDB" id="A0A2S1SQ86"/>
<evidence type="ECO:0000256" key="5">
    <source>
        <dbReference type="ARBA" id="ARBA00022475"/>
    </source>
</evidence>
<dbReference type="Proteomes" id="UP000244900">
    <property type="component" value="Chromosome"/>
</dbReference>
<name>A0A2S1SQ86_9ACTN</name>
<evidence type="ECO:0000256" key="7">
    <source>
        <dbReference type="ARBA" id="ARBA00022692"/>
    </source>
</evidence>
<evidence type="ECO:0000256" key="11">
    <source>
        <dbReference type="ARBA" id="ARBA00023136"/>
    </source>
</evidence>
<gene>
    <name evidence="15" type="ORF">DDW44_06915</name>
</gene>
<evidence type="ECO:0000313" key="15">
    <source>
        <dbReference type="EMBL" id="AWI28542.1"/>
    </source>
</evidence>
<dbReference type="GO" id="GO:0005886">
    <property type="term" value="C:plasma membrane"/>
    <property type="evidence" value="ECO:0007669"/>
    <property type="project" value="UniProtKB-SubCell"/>
</dbReference>
<keyword evidence="5" id="KW-1003">Cell membrane</keyword>
<feature type="region of interest" description="Disordered" evidence="13">
    <location>
        <begin position="348"/>
        <end position="443"/>
    </location>
</feature>
<feature type="compositionally biased region" description="Basic and acidic residues" evidence="13">
    <location>
        <begin position="392"/>
        <end position="410"/>
    </location>
</feature>
<dbReference type="EMBL" id="CP029188">
    <property type="protein sequence ID" value="AWI28542.1"/>
    <property type="molecule type" value="Genomic_DNA"/>
</dbReference>
<organism evidence="15 16">
    <name type="scientific">Streptomyces tirandamycinicus</name>
    <dbReference type="NCBI Taxonomy" id="2174846"/>
    <lineage>
        <taxon>Bacteria</taxon>
        <taxon>Bacillati</taxon>
        <taxon>Actinomycetota</taxon>
        <taxon>Actinomycetes</taxon>
        <taxon>Kitasatosporales</taxon>
        <taxon>Streptomycetaceae</taxon>
        <taxon>Streptomyces</taxon>
    </lineage>
</organism>
<dbReference type="PANTHER" id="PTHR40659">
    <property type="entry name" value="NICKEL/COBALT EFFLUX SYSTEM RCNA"/>
    <property type="match status" value="1"/>
</dbReference>
<dbReference type="GO" id="GO:0046583">
    <property type="term" value="F:monoatomic cation efflux transmembrane transporter activity"/>
    <property type="evidence" value="ECO:0007669"/>
    <property type="project" value="TreeGrafter"/>
</dbReference>
<evidence type="ECO:0000256" key="2">
    <source>
        <dbReference type="ARBA" id="ARBA00004651"/>
    </source>
</evidence>
<dbReference type="GO" id="GO:0006824">
    <property type="term" value="P:cobalt ion transport"/>
    <property type="evidence" value="ECO:0007669"/>
    <property type="project" value="UniProtKB-KW"/>
</dbReference>
<feature type="transmembrane region" description="Helical" evidence="14">
    <location>
        <begin position="299"/>
        <end position="319"/>
    </location>
</feature>
<keyword evidence="12" id="KW-0170">Cobalt</keyword>
<comment type="subcellular location">
    <subcellularLocation>
        <location evidence="2">Cell membrane</location>
        <topology evidence="2">Multi-pass membrane protein</topology>
    </subcellularLocation>
</comment>